<evidence type="ECO:0000313" key="6">
    <source>
        <dbReference type="Proteomes" id="UP000539710"/>
    </source>
</evidence>
<dbReference type="Proteomes" id="UP000539710">
    <property type="component" value="Unassembled WGS sequence"/>
</dbReference>
<evidence type="ECO:0000256" key="2">
    <source>
        <dbReference type="SAM" id="Phobius"/>
    </source>
</evidence>
<evidence type="ECO:0000313" key="3">
    <source>
        <dbReference type="EMBL" id="MBA5247616.1"/>
    </source>
</evidence>
<dbReference type="KEGG" id="cbau:H1R16_04995"/>
<dbReference type="Proteomes" id="UP000515349">
    <property type="component" value="Chromosome"/>
</dbReference>
<evidence type="ECO:0000313" key="5">
    <source>
        <dbReference type="Proteomes" id="UP000515349"/>
    </source>
</evidence>
<dbReference type="RefSeq" id="WP_181887709.1">
    <property type="nucleotide sequence ID" value="NZ_CP059472.1"/>
</dbReference>
<keyword evidence="6" id="KW-1185">Reference proteome</keyword>
<reference evidence="3" key="4">
    <citation type="submission" date="2020-07" db="EMBL/GenBank/DDBJ databases">
        <authorList>
            <person name="Yang C."/>
        </authorList>
    </citation>
    <scope>NUCLEOTIDE SEQUENCE</scope>
    <source>
        <strain evidence="3">Cx-624</strain>
    </source>
</reference>
<dbReference type="EMBL" id="JACEUX010000003">
    <property type="protein sequence ID" value="MBA5247616.1"/>
    <property type="molecule type" value="Genomic_DNA"/>
</dbReference>
<dbReference type="EMBL" id="CP059472">
    <property type="protein sequence ID" value="QMS99366.1"/>
    <property type="molecule type" value="Genomic_DNA"/>
</dbReference>
<name>A0A7D7QZE4_9FLAO</name>
<evidence type="ECO:0000256" key="1">
    <source>
        <dbReference type="SAM" id="MobiDB-lite"/>
    </source>
</evidence>
<keyword evidence="2" id="KW-1133">Transmembrane helix</keyword>
<gene>
    <name evidence="4" type="ORF">H1R16_04995</name>
    <name evidence="3" type="ORF">H2507_10585</name>
</gene>
<sequence length="1585" mass="174938">MANIENNKNSNEQHSNTIPEKIGEKVEQVKEVVTDVVQDPVGSAGAIVEQASKDVTNVRWWVRLLLIIFWLSLSVIILALVAVNLPVTKRWAANQALEILNQDFKAEMTTRGVHVDYFGDVTIRGLTIKDNKGLEFIKVREFRANSNWIALASNAISGSSNSLSFDALTLTEADIKVITYKGDSISNFIRYIGNFDSGKKADPTKAPFQLNSRVELVNSKVSIINRNGEGDKGKWLMAQNLNLRAPSVRVNGGDVFAQVNNLNFTTTRWGKKHTVDTFSADISLTNDFLSLRDLTLFTDHTLLQGDVKFNLNNGSWADFTNRVRWEMLMKQGSQISGYDISYFVTQWDNYKPVNISGSMAGPLNNFYLNNFVLGNKEVSIRTGTMKLSNLLNGKFVIESNDLSTDFTYVGLKAMLPTFISEKMKNFADDFGRLRYRGAARVMPEQIFVPRGNLITGIGRANIRNFYLSDYSTNMPKYRGYAEVFDLNTSIITKSKQVGLITGKFNVDGQSFDVNTMRIRTQSQIASIEILDKVINNVTLDGLLDRRTYNGIVKVNDDQARAEVKGLIDFRTSRILADVNADIGYLNLNYFTGAAGSQIMSGQIDGKIAMTSLNDMNLDAELTNLNFATATQKFNIPNAKVQAFFENGNRVVVVDAPDAVSGKITGRYNLGDLPSMVENGLNKILVGPPPRRMFRGQNFNMEFNIRQNLVNYFMPDLRIPRGAFVNGSYDGDANNLVLNLDAAELRYYMTKKQEITDADRALAAVNPDYQISQDDLITRDSAMVSNLVLRINTANLEEQIFARVDRAQYGNNVFKEVTVTGRNQNNQVLHIATNFHHGTPEEEVNEELKTYSVNLNQSTNPAGDYIVRFDPTSVNFNNVTWSIDTSPQLNHSITYRKSTKDFLIENLRVFSDSSELLVKTATFRSAKDFHAEAEVKNMQVAKILEMQAGGNSLNMQGIANGSINITMNQNNLEPLIDLRVDGITMNGEDLGNIVINAKNSSVPNVFDIEAEVISAGIIGDNNLLVSGTINNNTPSPTLDIKANMNDFDLKFANQFVKGVFSNMRGYANGVLTVSGTLKDIDYSGDIAMSKFGLKLDFTGVDYSFEDTVIPLSRGRAILNNIGVRDGRNNSGGSISGAIYFETLASMAVELIMRADNLLMLNTTQSDYDLFWGRIYGQGDLYVSGPVKALSIQTPNMRALNNSVFTFNSNSTSNVEEFKMLRFLQEDDKGVITLEDKKRSGANMNIDFNLAVDKGTTVNVLVGDDIGDISVRGTSDELRFVMARTGNIEMNGSYIVENGTFTSKAVLNRTFQIVQGSSIRWDGDALTPALDITANYMRTVSNTGDYLGVGSLQPVNVLLQTKITQTLNNPKIELGVSAVDVSSQIRETLASKMNQEDEKVIQFGSVLLLNRFNTTATGLDVGNIAENTGYNLLFRQLGSVLNTISNEFQIDLNYVRGDEASNTGDRANAGVSFDLSPRVKVKTGLGIPLSRGTEGTDTDLLSGEGTVEIDVSKKNDGTLVLRGYSKPMNIGMGSGGSNGAANQTYGGGVVWSKSFNTIFKRRQKDKLAPSEKLLNSKESKTNDSITL</sequence>
<evidence type="ECO:0000313" key="4">
    <source>
        <dbReference type="EMBL" id="QMS99366.1"/>
    </source>
</evidence>
<feature type="compositionally biased region" description="Polar residues" evidence="1">
    <location>
        <begin position="1"/>
        <end position="18"/>
    </location>
</feature>
<reference evidence="5" key="2">
    <citation type="submission" date="2020-07" db="EMBL/GenBank/DDBJ databases">
        <title>Chryseobacterium sp.cx-624.</title>
        <authorList>
            <person name="Yang C."/>
        </authorList>
    </citation>
    <scope>NUCLEOTIDE SEQUENCE [LARGE SCALE GENOMIC DNA]</scope>
    <source>
        <strain evidence="5">cx-624</strain>
    </source>
</reference>
<organism evidence="4 5">
    <name type="scientific">Marnyiella aurantia</name>
    <dbReference type="NCBI Taxonomy" id="2758037"/>
    <lineage>
        <taxon>Bacteria</taxon>
        <taxon>Pseudomonadati</taxon>
        <taxon>Bacteroidota</taxon>
        <taxon>Flavobacteriia</taxon>
        <taxon>Flavobacteriales</taxon>
        <taxon>Weeksellaceae</taxon>
        <taxon>Marnyiella</taxon>
    </lineage>
</organism>
<keyword evidence="2" id="KW-0812">Transmembrane</keyword>
<keyword evidence="2" id="KW-0472">Membrane</keyword>
<feature type="region of interest" description="Disordered" evidence="1">
    <location>
        <begin position="1"/>
        <end position="20"/>
    </location>
</feature>
<reference evidence="6" key="3">
    <citation type="submission" date="2020-07" db="EMBL/GenBank/DDBJ databases">
        <title>Flavobacterium sp. xlx-214.</title>
        <authorList>
            <person name="Yang C."/>
        </authorList>
    </citation>
    <scope>NUCLEOTIDE SEQUENCE [LARGE SCALE GENOMIC DNA]</scope>
    <source>
        <strain evidence="6">CX-624</strain>
    </source>
</reference>
<reference evidence="4" key="1">
    <citation type="submission" date="2020-07" db="EMBL/GenBank/DDBJ databases">
        <title>Chryseobacterium sp. CX-624.</title>
        <authorList>
            <person name="Yang C."/>
        </authorList>
    </citation>
    <scope>NUCLEOTIDE SEQUENCE</scope>
    <source>
        <strain evidence="4">CX-624</strain>
    </source>
</reference>
<protein>
    <submittedName>
        <fullName evidence="4">Translocation/assembly module TamB</fullName>
    </submittedName>
</protein>
<proteinExistence type="predicted"/>
<feature type="transmembrane region" description="Helical" evidence="2">
    <location>
        <begin position="60"/>
        <end position="83"/>
    </location>
</feature>
<accession>A0A7D7QZE4</accession>